<dbReference type="SMART" id="SM00421">
    <property type="entry name" value="HTH_LUXR"/>
    <property type="match status" value="1"/>
</dbReference>
<evidence type="ECO:0000259" key="2">
    <source>
        <dbReference type="PROSITE" id="PS50043"/>
    </source>
</evidence>
<comment type="caution">
    <text evidence="3">The sequence shown here is derived from an EMBL/GenBank/DDBJ whole genome shotgun (WGS) entry which is preliminary data.</text>
</comment>
<dbReference type="CDD" id="cd06170">
    <property type="entry name" value="LuxR_C_like"/>
    <property type="match status" value="1"/>
</dbReference>
<dbReference type="Pfam" id="PF00196">
    <property type="entry name" value="GerE"/>
    <property type="match status" value="1"/>
</dbReference>
<reference evidence="3 4" key="1">
    <citation type="submission" date="2024-06" db="EMBL/GenBank/DDBJ databases">
        <title>The Natural Products Discovery Center: Release of the First 8490 Sequenced Strains for Exploring Actinobacteria Biosynthetic Diversity.</title>
        <authorList>
            <person name="Kalkreuter E."/>
            <person name="Kautsar S.A."/>
            <person name="Yang D."/>
            <person name="Bader C.D."/>
            <person name="Teijaro C.N."/>
            <person name="Fluegel L."/>
            <person name="Davis C.M."/>
            <person name="Simpson J.R."/>
            <person name="Lauterbach L."/>
            <person name="Steele A.D."/>
            <person name="Gui C."/>
            <person name="Meng S."/>
            <person name="Li G."/>
            <person name="Viehrig K."/>
            <person name="Ye F."/>
            <person name="Su P."/>
            <person name="Kiefer A.F."/>
            <person name="Nichols A."/>
            <person name="Cepeda A.J."/>
            <person name="Yan W."/>
            <person name="Fan B."/>
            <person name="Jiang Y."/>
            <person name="Adhikari A."/>
            <person name="Zheng C.-J."/>
            <person name="Schuster L."/>
            <person name="Cowan T.M."/>
            <person name="Smanski M.J."/>
            <person name="Chevrette M.G."/>
            <person name="De Carvalho L.P.S."/>
            <person name="Shen B."/>
        </authorList>
    </citation>
    <scope>NUCLEOTIDE SEQUENCE [LARGE SCALE GENOMIC DNA]</scope>
    <source>
        <strain evidence="3 4">NPDC000155</strain>
    </source>
</reference>
<dbReference type="PROSITE" id="PS50043">
    <property type="entry name" value="HTH_LUXR_2"/>
    <property type="match status" value="1"/>
</dbReference>
<name>A0ABV1Y212_9ACTN</name>
<evidence type="ECO:0000313" key="4">
    <source>
        <dbReference type="Proteomes" id="UP001486207"/>
    </source>
</evidence>
<sequence length="239" mass="25220">MFTRPDESSLKIALILENEVSRYGVEGMLRRLGSVHSVLSFNTGDEALASCGADAFDLVVVSGAELAATQNLAATEGLSARDVRLLLLVDAADGVDLPQSAHSCVHALVDWAGLTPEVFADAVSDVMAGKFYVSATLARRVLRQTGPAAAEARPWGAPGTMLTPRELEVLHLVAEGLSNKQAARRLQISEHGVKRLVGNVLAKLNCPNRTLAVVRAMEDGLLTGLGRAMATPQSATRVA</sequence>
<accession>A0ABV1Y212</accession>
<dbReference type="RefSeq" id="WP_229912147.1">
    <property type="nucleotide sequence ID" value="NZ_BNBM01000015.1"/>
</dbReference>
<dbReference type="PANTHER" id="PTHR43214:SF43">
    <property type="entry name" value="TWO-COMPONENT RESPONSE REGULATOR"/>
    <property type="match status" value="1"/>
</dbReference>
<dbReference type="InterPro" id="IPR039420">
    <property type="entry name" value="WalR-like"/>
</dbReference>
<dbReference type="InterPro" id="IPR000792">
    <property type="entry name" value="Tscrpt_reg_LuxR_C"/>
</dbReference>
<keyword evidence="1" id="KW-0238">DNA-binding</keyword>
<dbReference type="InterPro" id="IPR016032">
    <property type="entry name" value="Sig_transdc_resp-reg_C-effctor"/>
</dbReference>
<dbReference type="SUPFAM" id="SSF46894">
    <property type="entry name" value="C-terminal effector domain of the bipartite response regulators"/>
    <property type="match status" value="1"/>
</dbReference>
<dbReference type="PANTHER" id="PTHR43214">
    <property type="entry name" value="TWO-COMPONENT RESPONSE REGULATOR"/>
    <property type="match status" value="1"/>
</dbReference>
<dbReference type="EMBL" id="JBEPFB010000020">
    <property type="protein sequence ID" value="MER7377888.1"/>
    <property type="molecule type" value="Genomic_DNA"/>
</dbReference>
<dbReference type="Proteomes" id="UP001486207">
    <property type="component" value="Unassembled WGS sequence"/>
</dbReference>
<keyword evidence="4" id="KW-1185">Reference proteome</keyword>
<evidence type="ECO:0000256" key="1">
    <source>
        <dbReference type="ARBA" id="ARBA00023125"/>
    </source>
</evidence>
<evidence type="ECO:0000313" key="3">
    <source>
        <dbReference type="EMBL" id="MER7377888.1"/>
    </source>
</evidence>
<dbReference type="Gene3D" id="3.40.50.2300">
    <property type="match status" value="1"/>
</dbReference>
<feature type="domain" description="HTH luxR-type" evidence="2">
    <location>
        <begin position="155"/>
        <end position="220"/>
    </location>
</feature>
<proteinExistence type="predicted"/>
<dbReference type="PRINTS" id="PR00038">
    <property type="entry name" value="HTHLUXR"/>
</dbReference>
<gene>
    <name evidence="3" type="ORF">ABT384_35250</name>
</gene>
<protein>
    <submittedName>
        <fullName evidence="3">Response regulator transcription factor</fullName>
    </submittedName>
</protein>
<organism evidence="3 4">
    <name type="scientific">Streptomyces lanatus</name>
    <dbReference type="NCBI Taxonomy" id="66900"/>
    <lineage>
        <taxon>Bacteria</taxon>
        <taxon>Bacillati</taxon>
        <taxon>Actinomycetota</taxon>
        <taxon>Actinomycetes</taxon>
        <taxon>Kitasatosporales</taxon>
        <taxon>Streptomycetaceae</taxon>
        <taxon>Streptomyces</taxon>
    </lineage>
</organism>